<gene>
    <name evidence="1" type="ORF">CHS0354_015346</name>
</gene>
<evidence type="ECO:0000313" key="1">
    <source>
        <dbReference type="EMBL" id="KAK3581715.1"/>
    </source>
</evidence>
<keyword evidence="2" id="KW-1185">Reference proteome</keyword>
<accession>A0AAE0VM28</accession>
<reference evidence="1" key="2">
    <citation type="journal article" date="2021" name="Genome Biol. Evol.">
        <title>Developing a high-quality reference genome for a parasitic bivalve with doubly uniparental inheritance (Bivalvia: Unionida).</title>
        <authorList>
            <person name="Smith C.H."/>
        </authorList>
    </citation>
    <scope>NUCLEOTIDE SEQUENCE</scope>
    <source>
        <strain evidence="1">CHS0354</strain>
        <tissue evidence="1">Mantle</tissue>
    </source>
</reference>
<name>A0AAE0VM28_9BIVA</name>
<organism evidence="1 2">
    <name type="scientific">Potamilus streckersoni</name>
    <dbReference type="NCBI Taxonomy" id="2493646"/>
    <lineage>
        <taxon>Eukaryota</taxon>
        <taxon>Metazoa</taxon>
        <taxon>Spiralia</taxon>
        <taxon>Lophotrochozoa</taxon>
        <taxon>Mollusca</taxon>
        <taxon>Bivalvia</taxon>
        <taxon>Autobranchia</taxon>
        <taxon>Heteroconchia</taxon>
        <taxon>Palaeoheterodonta</taxon>
        <taxon>Unionida</taxon>
        <taxon>Unionoidea</taxon>
        <taxon>Unionidae</taxon>
        <taxon>Ambleminae</taxon>
        <taxon>Lampsilini</taxon>
        <taxon>Potamilus</taxon>
    </lineage>
</organism>
<comment type="caution">
    <text evidence="1">The sequence shown here is derived from an EMBL/GenBank/DDBJ whole genome shotgun (WGS) entry which is preliminary data.</text>
</comment>
<dbReference type="AlphaFoldDB" id="A0AAE0VM28"/>
<evidence type="ECO:0000313" key="2">
    <source>
        <dbReference type="Proteomes" id="UP001195483"/>
    </source>
</evidence>
<dbReference type="EMBL" id="JAEAOA010000951">
    <property type="protein sequence ID" value="KAK3581715.1"/>
    <property type="molecule type" value="Genomic_DNA"/>
</dbReference>
<protein>
    <submittedName>
        <fullName evidence="1">Uncharacterized protein</fullName>
    </submittedName>
</protein>
<dbReference type="Proteomes" id="UP001195483">
    <property type="component" value="Unassembled WGS sequence"/>
</dbReference>
<reference evidence="1" key="1">
    <citation type="journal article" date="2021" name="Genome Biol. Evol.">
        <title>A High-Quality Reference Genome for a Parasitic Bivalve with Doubly Uniparental Inheritance (Bivalvia: Unionida).</title>
        <authorList>
            <person name="Smith C.H."/>
        </authorList>
    </citation>
    <scope>NUCLEOTIDE SEQUENCE</scope>
    <source>
        <strain evidence="1">CHS0354</strain>
    </source>
</reference>
<proteinExistence type="predicted"/>
<reference evidence="1" key="3">
    <citation type="submission" date="2023-05" db="EMBL/GenBank/DDBJ databases">
        <authorList>
            <person name="Smith C.H."/>
        </authorList>
    </citation>
    <scope>NUCLEOTIDE SEQUENCE</scope>
    <source>
        <strain evidence="1">CHS0354</strain>
        <tissue evidence="1">Mantle</tissue>
    </source>
</reference>
<sequence>MTGSVNSISPSKSAVEELSLNIIHTLKSDGRYWSVDSIELIEDCSSSSWSVHSRYGYILIVVCRFYMAMSLAKMSFLSFLPSAGHINIFQMGMVSVQAKLNLT</sequence>